<dbReference type="InterPro" id="IPR000182">
    <property type="entry name" value="GNAT_dom"/>
</dbReference>
<organism evidence="2 3">
    <name type="scientific">Choanephora cucurbitarum</name>
    <dbReference type="NCBI Taxonomy" id="101091"/>
    <lineage>
        <taxon>Eukaryota</taxon>
        <taxon>Fungi</taxon>
        <taxon>Fungi incertae sedis</taxon>
        <taxon>Mucoromycota</taxon>
        <taxon>Mucoromycotina</taxon>
        <taxon>Mucoromycetes</taxon>
        <taxon>Mucorales</taxon>
        <taxon>Mucorineae</taxon>
        <taxon>Choanephoraceae</taxon>
        <taxon>Choanephoroideae</taxon>
        <taxon>Choanephora</taxon>
    </lineage>
</organism>
<dbReference type="OrthoDB" id="61870at2759"/>
<dbReference type="AlphaFoldDB" id="A0A1C7N3E9"/>
<dbReference type="SUPFAM" id="SSF55729">
    <property type="entry name" value="Acyl-CoA N-acyltransferases (Nat)"/>
    <property type="match status" value="1"/>
</dbReference>
<gene>
    <name evidence="2" type="ORF">A0J61_08349</name>
</gene>
<evidence type="ECO:0000313" key="3">
    <source>
        <dbReference type="Proteomes" id="UP000093000"/>
    </source>
</evidence>
<sequence length="299" mass="34470">MPGIQDLTVERYNHVTQFLDKVKPYLEQREIENTFVIHMAQQHANKTEDRYYCGAVWKNQKELLFAIFAESDGFLYASCLFDDTRPEAIVFLFNDVLSCTTLDDIQGLHAYQPVLTTLGRLCQKQLGVELQKKNPVWSHRLEQVHWTPRARSIADQPGTVLRIATEEDIDLLRPWTIAFVKDVFGDTYVISSSIEGICRDMIESNSVYLLCLSDGRAVSMARKVRPLRYGCSLAYVYTPEEHRHKGYGEACVSMVSDLLLKEFQYVTLFVDIERDPHDNLYTRIGYEHYGEGGRLVLLK</sequence>
<protein>
    <recommendedName>
        <fullName evidence="1">N-acetyltransferase domain-containing protein</fullName>
    </recommendedName>
</protein>
<proteinExistence type="predicted"/>
<dbReference type="InParanoid" id="A0A1C7N3E9"/>
<dbReference type="GO" id="GO:0016747">
    <property type="term" value="F:acyltransferase activity, transferring groups other than amino-acyl groups"/>
    <property type="evidence" value="ECO:0007669"/>
    <property type="project" value="InterPro"/>
</dbReference>
<dbReference type="Pfam" id="PF08445">
    <property type="entry name" value="FR47"/>
    <property type="match status" value="1"/>
</dbReference>
<dbReference type="Proteomes" id="UP000093000">
    <property type="component" value="Unassembled WGS sequence"/>
</dbReference>
<dbReference type="Gene3D" id="3.40.630.30">
    <property type="match status" value="1"/>
</dbReference>
<evidence type="ECO:0000313" key="2">
    <source>
        <dbReference type="EMBL" id="OBZ83601.1"/>
    </source>
</evidence>
<reference evidence="2 3" key="1">
    <citation type="submission" date="2016-03" db="EMBL/GenBank/DDBJ databases">
        <title>Choanephora cucurbitarum.</title>
        <authorList>
            <person name="Min B."/>
            <person name="Park H."/>
            <person name="Park J.-H."/>
            <person name="Shin H.-D."/>
            <person name="Choi I.-G."/>
        </authorList>
    </citation>
    <scope>NUCLEOTIDE SEQUENCE [LARGE SCALE GENOMIC DNA]</scope>
    <source>
        <strain evidence="2 3">KUS-F28377</strain>
    </source>
</reference>
<comment type="caution">
    <text evidence="2">The sequence shown here is derived from an EMBL/GenBank/DDBJ whole genome shotgun (WGS) entry which is preliminary data.</text>
</comment>
<accession>A0A1C7N3E9</accession>
<name>A0A1C7N3E9_9FUNG</name>
<evidence type="ECO:0000259" key="1">
    <source>
        <dbReference type="PROSITE" id="PS51186"/>
    </source>
</evidence>
<dbReference type="PROSITE" id="PS51186">
    <property type="entry name" value="GNAT"/>
    <property type="match status" value="1"/>
</dbReference>
<dbReference type="EMBL" id="LUGH01000634">
    <property type="protein sequence ID" value="OBZ83601.1"/>
    <property type="molecule type" value="Genomic_DNA"/>
</dbReference>
<feature type="domain" description="N-acetyltransferase" evidence="1">
    <location>
        <begin position="159"/>
        <end position="299"/>
    </location>
</feature>
<dbReference type="InterPro" id="IPR013653">
    <property type="entry name" value="GCN5-like_dom"/>
</dbReference>
<keyword evidence="3" id="KW-1185">Reference proteome</keyword>
<dbReference type="InterPro" id="IPR016181">
    <property type="entry name" value="Acyl_CoA_acyltransferase"/>
</dbReference>